<accession>A0A7J4JWY1</accession>
<dbReference type="AlphaFoldDB" id="A0A7J4JWY1"/>
<reference evidence="4" key="2">
    <citation type="submission" date="2021-03" db="EMBL/GenBank/DDBJ databases">
        <authorList>
            <person name="Jaffe A."/>
        </authorList>
    </citation>
    <scope>NUCLEOTIDE SEQUENCE</scope>
    <source>
        <strain evidence="4">RIFCSPLOWO2_01_FULL_43_13</strain>
    </source>
</reference>
<protein>
    <submittedName>
        <fullName evidence="2">DUF2666 family protein</fullName>
    </submittedName>
</protein>
<dbReference type="Proteomes" id="UP000527315">
    <property type="component" value="Unassembled WGS sequence"/>
</dbReference>
<gene>
    <name evidence="2" type="ORF">HA222_04840</name>
    <name evidence="3" type="ORF">HA227_00320</name>
    <name evidence="4" type="ORF">J4478_01510</name>
</gene>
<comment type="caution">
    <text evidence="2">The sequence shown here is derived from an EMBL/GenBank/DDBJ whole genome shotgun (WGS) entry which is preliminary data.</text>
</comment>
<reference evidence="4" key="3">
    <citation type="submission" date="2021-05" db="EMBL/GenBank/DDBJ databases">
        <title>Protein family content uncovers lineage relationships and bacterial pathway maintenance mechanisms in DPANN archaea.</title>
        <authorList>
            <person name="Castelle C.J."/>
            <person name="Meheust R."/>
            <person name="Jaffe A.L."/>
            <person name="Seitz K."/>
            <person name="Gong X."/>
            <person name="Baker B.J."/>
            <person name="Banfield J.F."/>
        </authorList>
    </citation>
    <scope>NUCLEOTIDE SEQUENCE</scope>
    <source>
        <strain evidence="4">RIFCSPLOWO2_01_FULL_43_13</strain>
    </source>
</reference>
<dbReference type="EMBL" id="DUFW01000084">
    <property type="protein sequence ID" value="HIH21954.1"/>
    <property type="molecule type" value="Genomic_DNA"/>
</dbReference>
<evidence type="ECO:0000259" key="1">
    <source>
        <dbReference type="Pfam" id="PF10869"/>
    </source>
</evidence>
<proteinExistence type="predicted"/>
<name>A0A7J4JWY1_9ARCH</name>
<dbReference type="InterPro" id="IPR022620">
    <property type="entry name" value="DUF2666"/>
</dbReference>
<organism evidence="2 5">
    <name type="scientific">Candidatus Iainarchaeum sp</name>
    <dbReference type="NCBI Taxonomy" id="3101447"/>
    <lineage>
        <taxon>Archaea</taxon>
        <taxon>Candidatus Iainarchaeota</taxon>
        <taxon>Candidatus Iainarchaeia</taxon>
        <taxon>Candidatus Iainarchaeales</taxon>
        <taxon>Candidatus Iainarchaeaceae</taxon>
        <taxon>Candidatus Iainarchaeum</taxon>
    </lineage>
</organism>
<dbReference type="EMBL" id="DUFJ01000005">
    <property type="protein sequence ID" value="HIH32674.1"/>
    <property type="molecule type" value="Genomic_DNA"/>
</dbReference>
<dbReference type="Proteomes" id="UP000590964">
    <property type="component" value="Unassembled WGS sequence"/>
</dbReference>
<dbReference type="Pfam" id="PF10869">
    <property type="entry name" value="DUF2666"/>
    <property type="match status" value="1"/>
</dbReference>
<evidence type="ECO:0000313" key="4">
    <source>
        <dbReference type="EMBL" id="MBS3058059.1"/>
    </source>
</evidence>
<dbReference type="Proteomes" id="UP000680185">
    <property type="component" value="Unassembled WGS sequence"/>
</dbReference>
<sequence>MSEKYIQMVANYDGWVAVKKLKIEPSTDSRTVMQFLASLGISLDKKVEENLAKIVDLKKLDSALEELSVGKNSENIALIIEAASSGKVNRVIKEICELESLQAKEKTELQEFCKVYALKKAFKKAGLFIDYSTIQLKIPGMKKSRAKKEAKD</sequence>
<evidence type="ECO:0000313" key="5">
    <source>
        <dbReference type="Proteomes" id="UP000590964"/>
    </source>
</evidence>
<reference evidence="3 5" key="1">
    <citation type="journal article" date="2020" name="bioRxiv">
        <title>A rank-normalized archaeal taxonomy based on genome phylogeny resolves widespread incomplete and uneven classifications.</title>
        <authorList>
            <person name="Rinke C."/>
            <person name="Chuvochina M."/>
            <person name="Mussig A.J."/>
            <person name="Chaumeil P.-A."/>
            <person name="Waite D.W."/>
            <person name="Whitman W.B."/>
            <person name="Parks D.H."/>
            <person name="Hugenholtz P."/>
        </authorList>
    </citation>
    <scope>NUCLEOTIDE SEQUENCE [LARGE SCALE GENOMIC DNA]</scope>
    <source>
        <strain evidence="3">UBA10036</strain>
    </source>
</reference>
<feature type="domain" description="DUF2666" evidence="1">
    <location>
        <begin position="3"/>
        <end position="131"/>
    </location>
</feature>
<dbReference type="EMBL" id="JAGVWB010000009">
    <property type="protein sequence ID" value="MBS3058059.1"/>
    <property type="molecule type" value="Genomic_DNA"/>
</dbReference>
<evidence type="ECO:0000313" key="2">
    <source>
        <dbReference type="EMBL" id="HIH21954.1"/>
    </source>
</evidence>
<evidence type="ECO:0000313" key="3">
    <source>
        <dbReference type="EMBL" id="HIH32674.1"/>
    </source>
</evidence>